<dbReference type="InterPro" id="IPR050561">
    <property type="entry name" value="PTP"/>
</dbReference>
<reference evidence="3 4" key="1">
    <citation type="submission" date="2024-03" db="EMBL/GenBank/DDBJ databases">
        <title>Novel species of the genus Variovorax.</title>
        <authorList>
            <person name="Liu Q."/>
            <person name="Xin Y.-H."/>
        </authorList>
    </citation>
    <scope>NUCLEOTIDE SEQUENCE [LARGE SCALE GENOMIC DNA]</scope>
    <source>
        <strain evidence="3 4">KACC 18501</strain>
    </source>
</reference>
<dbReference type="SUPFAM" id="SSF52799">
    <property type="entry name" value="(Phosphotyrosine protein) phosphatases II"/>
    <property type="match status" value="1"/>
</dbReference>
<evidence type="ECO:0000259" key="2">
    <source>
        <dbReference type="PROSITE" id="PS50056"/>
    </source>
</evidence>
<dbReference type="PANTHER" id="PTHR23339">
    <property type="entry name" value="TYROSINE SPECIFIC PROTEIN PHOSPHATASE AND DUAL SPECIFICITY PROTEIN PHOSPHATASE"/>
    <property type="match status" value="1"/>
</dbReference>
<proteinExistence type="predicted"/>
<dbReference type="PROSITE" id="PS50056">
    <property type="entry name" value="TYR_PHOSPHATASE_2"/>
    <property type="match status" value="1"/>
</dbReference>
<evidence type="ECO:0000256" key="1">
    <source>
        <dbReference type="ARBA" id="ARBA00022801"/>
    </source>
</evidence>
<dbReference type="RefSeq" id="WP_340368151.1">
    <property type="nucleotide sequence ID" value="NZ_JBBKZV010000051.1"/>
</dbReference>
<dbReference type="InterPro" id="IPR000387">
    <property type="entry name" value="Tyr_Pase_dom"/>
</dbReference>
<dbReference type="InterPro" id="IPR057023">
    <property type="entry name" value="PTP-SAK"/>
</dbReference>
<evidence type="ECO:0000313" key="3">
    <source>
        <dbReference type="EMBL" id="MEJ8827112.1"/>
    </source>
</evidence>
<dbReference type="InterPro" id="IPR029021">
    <property type="entry name" value="Prot-tyrosine_phosphatase-like"/>
</dbReference>
<gene>
    <name evidence="3" type="ORF">WKW80_34855</name>
</gene>
<dbReference type="SMART" id="SM00404">
    <property type="entry name" value="PTPc_motif"/>
    <property type="match status" value="1"/>
</dbReference>
<evidence type="ECO:0000313" key="4">
    <source>
        <dbReference type="Proteomes" id="UP001363010"/>
    </source>
</evidence>
<dbReference type="EMBL" id="JBBKZV010000051">
    <property type="protein sequence ID" value="MEJ8827112.1"/>
    <property type="molecule type" value="Genomic_DNA"/>
</dbReference>
<dbReference type="Proteomes" id="UP001363010">
    <property type="component" value="Unassembled WGS sequence"/>
</dbReference>
<accession>A0ABU8WAN7</accession>
<dbReference type="Pfam" id="PF22784">
    <property type="entry name" value="PTP-SAK"/>
    <property type="match status" value="1"/>
</dbReference>
<name>A0ABU8WAN7_9BURK</name>
<keyword evidence="1" id="KW-0378">Hydrolase</keyword>
<organism evidence="3 4">
    <name type="scientific">Variovorax humicola</name>
    <dbReference type="NCBI Taxonomy" id="1769758"/>
    <lineage>
        <taxon>Bacteria</taxon>
        <taxon>Pseudomonadati</taxon>
        <taxon>Pseudomonadota</taxon>
        <taxon>Betaproteobacteria</taxon>
        <taxon>Burkholderiales</taxon>
        <taxon>Comamonadaceae</taxon>
        <taxon>Variovorax</taxon>
    </lineage>
</organism>
<comment type="caution">
    <text evidence="3">The sequence shown here is derived from an EMBL/GenBank/DDBJ whole genome shotgun (WGS) entry which is preliminary data.</text>
</comment>
<protein>
    <submittedName>
        <fullName evidence="3">Protein-tyrosine phosphatase family protein</fullName>
    </submittedName>
</protein>
<dbReference type="InterPro" id="IPR003595">
    <property type="entry name" value="Tyr_Pase_cat"/>
</dbReference>
<dbReference type="Gene3D" id="3.90.190.10">
    <property type="entry name" value="Protein tyrosine phosphatase superfamily"/>
    <property type="match status" value="1"/>
</dbReference>
<feature type="domain" description="Tyrosine specific protein phosphatases" evidence="2">
    <location>
        <begin position="42"/>
        <end position="106"/>
    </location>
</feature>
<sequence length="122" mass="13375">MDGLRVVHACWHAPFIEWLSPKLAVGNLLTRDLLLDATTEPHGAVAHVRQTIAAGQRVLVHCRGGLGRAGTVAACLLVEHGVTPTQAIERIRLVRPHAIETPAQARYVLNYHPTTSRHELKC</sequence>
<keyword evidence="4" id="KW-1185">Reference proteome</keyword>